<dbReference type="Proteomes" id="UP001239111">
    <property type="component" value="Chromosome 1"/>
</dbReference>
<gene>
    <name evidence="1" type="ORF">QAD02_020398</name>
</gene>
<dbReference type="EMBL" id="CM056741">
    <property type="protein sequence ID" value="KAJ8684605.1"/>
    <property type="molecule type" value="Genomic_DNA"/>
</dbReference>
<protein>
    <submittedName>
        <fullName evidence="1">Uncharacterized protein</fullName>
    </submittedName>
</protein>
<sequence length="116" mass="14237">MTLSQSYLKDIYAPKDIKEIEINRRHAVTRFSVFEENRITMILGERFEVVFPRNRSYWFRKYREEFLKLQDEARNLRLFIVIERNHVNHFKREFDSLLFPCDMSDSEDSDDERDPP</sequence>
<evidence type="ECO:0000313" key="2">
    <source>
        <dbReference type="Proteomes" id="UP001239111"/>
    </source>
</evidence>
<evidence type="ECO:0000313" key="1">
    <source>
        <dbReference type="EMBL" id="KAJ8684605.1"/>
    </source>
</evidence>
<reference evidence="1" key="1">
    <citation type="submission" date="2023-04" db="EMBL/GenBank/DDBJ databases">
        <title>A chromosome-level genome assembly of the parasitoid wasp Eretmocerus hayati.</title>
        <authorList>
            <person name="Zhong Y."/>
            <person name="Liu S."/>
            <person name="Liu Y."/>
        </authorList>
    </citation>
    <scope>NUCLEOTIDE SEQUENCE</scope>
    <source>
        <strain evidence="1">ZJU_SS_LIU_2023</strain>
    </source>
</reference>
<name>A0ACC2PME7_9HYME</name>
<accession>A0ACC2PME7</accession>
<proteinExistence type="predicted"/>
<organism evidence="1 2">
    <name type="scientific">Eretmocerus hayati</name>
    <dbReference type="NCBI Taxonomy" id="131215"/>
    <lineage>
        <taxon>Eukaryota</taxon>
        <taxon>Metazoa</taxon>
        <taxon>Ecdysozoa</taxon>
        <taxon>Arthropoda</taxon>
        <taxon>Hexapoda</taxon>
        <taxon>Insecta</taxon>
        <taxon>Pterygota</taxon>
        <taxon>Neoptera</taxon>
        <taxon>Endopterygota</taxon>
        <taxon>Hymenoptera</taxon>
        <taxon>Apocrita</taxon>
        <taxon>Proctotrupomorpha</taxon>
        <taxon>Chalcidoidea</taxon>
        <taxon>Aphelinidae</taxon>
        <taxon>Aphelininae</taxon>
        <taxon>Eretmocerus</taxon>
    </lineage>
</organism>
<comment type="caution">
    <text evidence="1">The sequence shown here is derived from an EMBL/GenBank/DDBJ whole genome shotgun (WGS) entry which is preliminary data.</text>
</comment>
<keyword evidence="2" id="KW-1185">Reference proteome</keyword>